<reference evidence="1 2" key="1">
    <citation type="journal article" date="2023" name="Plants (Basel)">
        <title>Bridging the Gap: Combining Genomics and Transcriptomics Approaches to Understand Stylosanthes scabra, an Orphan Legume from the Brazilian Caatinga.</title>
        <authorList>
            <person name="Ferreira-Neto J.R.C."/>
            <person name="da Silva M.D."/>
            <person name="Binneck E."/>
            <person name="de Melo N.F."/>
            <person name="da Silva R.H."/>
            <person name="de Melo A.L.T.M."/>
            <person name="Pandolfi V."/>
            <person name="Bustamante F.O."/>
            <person name="Brasileiro-Vidal A.C."/>
            <person name="Benko-Iseppon A.M."/>
        </authorList>
    </citation>
    <scope>NUCLEOTIDE SEQUENCE [LARGE SCALE GENOMIC DNA]</scope>
    <source>
        <tissue evidence="1">Leaves</tissue>
    </source>
</reference>
<dbReference type="PANTHER" id="PTHR34996:SF3">
    <property type="entry name" value="OS06G0327400 PROTEIN"/>
    <property type="match status" value="1"/>
</dbReference>
<accession>A0ABU6YEY6</accession>
<organism evidence="1 2">
    <name type="scientific">Stylosanthes scabra</name>
    <dbReference type="NCBI Taxonomy" id="79078"/>
    <lineage>
        <taxon>Eukaryota</taxon>
        <taxon>Viridiplantae</taxon>
        <taxon>Streptophyta</taxon>
        <taxon>Embryophyta</taxon>
        <taxon>Tracheophyta</taxon>
        <taxon>Spermatophyta</taxon>
        <taxon>Magnoliopsida</taxon>
        <taxon>eudicotyledons</taxon>
        <taxon>Gunneridae</taxon>
        <taxon>Pentapetalae</taxon>
        <taxon>rosids</taxon>
        <taxon>fabids</taxon>
        <taxon>Fabales</taxon>
        <taxon>Fabaceae</taxon>
        <taxon>Papilionoideae</taxon>
        <taxon>50 kb inversion clade</taxon>
        <taxon>dalbergioids sensu lato</taxon>
        <taxon>Dalbergieae</taxon>
        <taxon>Pterocarpus clade</taxon>
        <taxon>Stylosanthes</taxon>
    </lineage>
</organism>
<evidence type="ECO:0000313" key="2">
    <source>
        <dbReference type="Proteomes" id="UP001341840"/>
    </source>
</evidence>
<sequence>MMSYMNYTRVGSGRVISHGRYSSRGFRLLNPRRVLVLRLIRKSRFTFILRLFHRLKLSYCEALHLLRRVFCIIHGGFKRIKSKSSRINLVKSRKEEQVHHCQRYYVRPNNSIYVEEAIADCLEFIKRTSISSSSSVDQSHGGDPISHIQDGRITFVQH</sequence>
<dbReference type="PANTHER" id="PTHR34996">
    <property type="entry name" value="OS06G0327400 PROTEIN"/>
    <property type="match status" value="1"/>
</dbReference>
<comment type="caution">
    <text evidence="1">The sequence shown here is derived from an EMBL/GenBank/DDBJ whole genome shotgun (WGS) entry which is preliminary data.</text>
</comment>
<evidence type="ECO:0000313" key="1">
    <source>
        <dbReference type="EMBL" id="MED6208440.1"/>
    </source>
</evidence>
<dbReference type="Proteomes" id="UP001341840">
    <property type="component" value="Unassembled WGS sequence"/>
</dbReference>
<keyword evidence="2" id="KW-1185">Reference proteome</keyword>
<name>A0ABU6YEY6_9FABA</name>
<dbReference type="EMBL" id="JASCZI010241928">
    <property type="protein sequence ID" value="MED6208440.1"/>
    <property type="molecule type" value="Genomic_DNA"/>
</dbReference>
<proteinExistence type="predicted"/>
<protein>
    <submittedName>
        <fullName evidence="1">Uncharacterized protein</fullName>
    </submittedName>
</protein>
<gene>
    <name evidence="1" type="ORF">PIB30_045093</name>
</gene>